<dbReference type="AlphaFoldDB" id="A0A383RGA9"/>
<dbReference type="EMBL" id="LS992241">
    <property type="protein sequence ID" value="SYX85306.1"/>
    <property type="molecule type" value="Genomic_DNA"/>
</dbReference>
<gene>
    <name evidence="2" type="ORF">PBLR_13728</name>
</gene>
<dbReference type="InterPro" id="IPR046921">
    <property type="entry name" value="ABC-3C_CTD11"/>
</dbReference>
<accession>A0A383RGA9</accession>
<proteinExistence type="predicted"/>
<dbReference type="Pfam" id="PF20277">
    <property type="entry name" value="CTD11"/>
    <property type="match status" value="1"/>
</dbReference>
<reference evidence="3" key="1">
    <citation type="submission" date="2018-08" db="EMBL/GenBank/DDBJ databases">
        <authorList>
            <person name="Chevrot R."/>
        </authorList>
    </citation>
    <scope>NUCLEOTIDE SEQUENCE [LARGE SCALE GENOMIC DNA]</scope>
</reference>
<evidence type="ECO:0000259" key="1">
    <source>
        <dbReference type="Pfam" id="PF20277"/>
    </source>
</evidence>
<organism evidence="2 3">
    <name type="scientific">Paenibacillus alvei</name>
    <name type="common">Bacillus alvei</name>
    <dbReference type="NCBI Taxonomy" id="44250"/>
    <lineage>
        <taxon>Bacteria</taxon>
        <taxon>Bacillati</taxon>
        <taxon>Bacillota</taxon>
        <taxon>Bacilli</taxon>
        <taxon>Bacillales</taxon>
        <taxon>Paenibacillaceae</taxon>
        <taxon>Paenibacillus</taxon>
    </lineage>
</organism>
<sequence>MEMPKLNDPYLIERVSITENTDNAHLLEVDGMCPLCGSYLLIPKGKRMNKKYQIAHIYPNSPTPNEVKELQGLERLGTNCEDFDNKIALCKDCHGYYDDHKTKEEYLKLVKIKKRLLAASKAKISTSHQDIEEEIVLVINSLMSIDPVTLQKMELEYKALKISSKIEKTYSILKAKIETYVCIYFNLIKETFQNLDQENKLNFDLVASEIRSSFLKCDEEIVSKSEIFEALVKWLKSKSSGSSSEACEAVISYFVQNCEVFHEISQ</sequence>
<evidence type="ECO:0000313" key="3">
    <source>
        <dbReference type="Proteomes" id="UP000304148"/>
    </source>
</evidence>
<name>A0A383RGA9_PAEAL</name>
<protein>
    <recommendedName>
        <fullName evidence="1">ABC-three component systems C-terminal domain-containing protein</fullName>
    </recommendedName>
</protein>
<dbReference type="Proteomes" id="UP000304148">
    <property type="component" value="Chromosome"/>
</dbReference>
<evidence type="ECO:0000313" key="2">
    <source>
        <dbReference type="EMBL" id="SYX85306.1"/>
    </source>
</evidence>
<feature type="domain" description="ABC-three component systems C-terminal" evidence="1">
    <location>
        <begin position="125"/>
        <end position="261"/>
    </location>
</feature>